<comment type="caution">
    <text evidence="1">The sequence shown here is derived from an EMBL/GenBank/DDBJ whole genome shotgun (WGS) entry which is preliminary data.</text>
</comment>
<sequence length="212" mass="23847">MRIASYISFLYNSVNEHGVHSPFVFGLVTKGFYRKQPLITDVKYNPVVGLNNKTLNILFRVIAYFKSYKLIVLGDDVVATAVAETMRQAAEEINTKIWFYSTYVAVPGGVELAILAGKDTDSLLPLMQQLKSDINNDSIAVVANIHESDAMVQAWEAIKKDPNVTVSVDAYHLGLLFFRKEQQKQHFIIRPSKSKITDALLGIRTLWGLLLR</sequence>
<evidence type="ECO:0000313" key="1">
    <source>
        <dbReference type="EMBL" id="KGO87580.1"/>
    </source>
</evidence>
<dbReference type="EMBL" id="JRLX01000004">
    <property type="protein sequence ID" value="KGO87580.1"/>
    <property type="molecule type" value="Genomic_DNA"/>
</dbReference>
<dbReference type="Proteomes" id="UP000030152">
    <property type="component" value="Unassembled WGS sequence"/>
</dbReference>
<dbReference type="AlphaFoldDB" id="A0A0A2MH16"/>
<organism evidence="1 2">
    <name type="scientific">Flavobacterium rivuli WB 3.3-2 = DSM 21788</name>
    <dbReference type="NCBI Taxonomy" id="1121895"/>
    <lineage>
        <taxon>Bacteria</taxon>
        <taxon>Pseudomonadati</taxon>
        <taxon>Bacteroidota</taxon>
        <taxon>Flavobacteriia</taxon>
        <taxon>Flavobacteriales</taxon>
        <taxon>Flavobacteriaceae</taxon>
        <taxon>Flavobacterium</taxon>
    </lineage>
</organism>
<dbReference type="eggNOG" id="COG4122">
    <property type="taxonomic scope" value="Bacteria"/>
</dbReference>
<name>A0A0A2MH16_9FLAO</name>
<reference evidence="1 2" key="1">
    <citation type="submission" date="2013-09" db="EMBL/GenBank/DDBJ databases">
        <authorList>
            <person name="Zeng Z."/>
            <person name="Chen C."/>
        </authorList>
    </citation>
    <scope>NUCLEOTIDE SEQUENCE [LARGE SCALE GENOMIC DNA]</scope>
    <source>
        <strain evidence="1 2">WB 3.3-2</strain>
    </source>
</reference>
<dbReference type="RefSeq" id="WP_020212584.1">
    <property type="nucleotide sequence ID" value="NZ_JRLX01000004.1"/>
</dbReference>
<protein>
    <submittedName>
        <fullName evidence="1">Uncharacterized protein</fullName>
    </submittedName>
</protein>
<evidence type="ECO:0000313" key="2">
    <source>
        <dbReference type="Proteomes" id="UP000030152"/>
    </source>
</evidence>
<accession>A0A0A2MH16</accession>
<proteinExistence type="predicted"/>
<dbReference type="OrthoDB" id="5464618at2"/>
<dbReference type="STRING" id="1121895.GCA_000378485_01443"/>
<keyword evidence="2" id="KW-1185">Reference proteome</keyword>
<gene>
    <name evidence="1" type="ORF">Q765_05455</name>
</gene>